<dbReference type="EMBL" id="CP053085">
    <property type="protein sequence ID" value="QJR36850.1"/>
    <property type="molecule type" value="Genomic_DNA"/>
</dbReference>
<gene>
    <name evidence="5" type="ORF">HKW67_15655</name>
</gene>
<proteinExistence type="predicted"/>
<dbReference type="PROSITE" id="PS51118">
    <property type="entry name" value="HTH_HXLR"/>
    <property type="match status" value="1"/>
</dbReference>
<evidence type="ECO:0000259" key="4">
    <source>
        <dbReference type="PROSITE" id="PS51118"/>
    </source>
</evidence>
<organism evidence="5 6">
    <name type="scientific">Gemmatimonas groenlandica</name>
    <dbReference type="NCBI Taxonomy" id="2732249"/>
    <lineage>
        <taxon>Bacteria</taxon>
        <taxon>Pseudomonadati</taxon>
        <taxon>Gemmatimonadota</taxon>
        <taxon>Gemmatimonadia</taxon>
        <taxon>Gemmatimonadales</taxon>
        <taxon>Gemmatimonadaceae</taxon>
        <taxon>Gemmatimonas</taxon>
    </lineage>
</organism>
<dbReference type="InterPro" id="IPR036388">
    <property type="entry name" value="WH-like_DNA-bd_sf"/>
</dbReference>
<keyword evidence="6" id="KW-1185">Reference proteome</keyword>
<dbReference type="InterPro" id="IPR036390">
    <property type="entry name" value="WH_DNA-bd_sf"/>
</dbReference>
<dbReference type="InterPro" id="IPR002577">
    <property type="entry name" value="HTH_HxlR"/>
</dbReference>
<dbReference type="KEGG" id="ggr:HKW67_15655"/>
<dbReference type="AlphaFoldDB" id="A0A6M4IQ58"/>
<evidence type="ECO:0000313" key="5">
    <source>
        <dbReference type="EMBL" id="QJR36850.1"/>
    </source>
</evidence>
<keyword evidence="2" id="KW-0238">DNA-binding</keyword>
<sequence>MPEFVFHGHVFQSPVELALHAIGGKWKMPILWRLNQRTWRYNELHRDLPRVSHKMLTQQLRELEEAGLLSRTVHPVIPPHVDYAITTLGKTALPAIEALREWGILYRTTSPPAPSPPAPRS</sequence>
<evidence type="ECO:0000256" key="2">
    <source>
        <dbReference type="ARBA" id="ARBA00023125"/>
    </source>
</evidence>
<dbReference type="SUPFAM" id="SSF46785">
    <property type="entry name" value="Winged helix' DNA-binding domain"/>
    <property type="match status" value="1"/>
</dbReference>
<name>A0A6M4IQ58_9BACT</name>
<dbReference type="Proteomes" id="UP000500938">
    <property type="component" value="Chromosome"/>
</dbReference>
<dbReference type="GO" id="GO:0003677">
    <property type="term" value="F:DNA binding"/>
    <property type="evidence" value="ECO:0007669"/>
    <property type="project" value="UniProtKB-KW"/>
</dbReference>
<reference evidence="5 6" key="1">
    <citation type="submission" date="2020-05" db="EMBL/GenBank/DDBJ databases">
        <title>Complete genome sequence of Gemmatimonas greenlandica TET16.</title>
        <authorList>
            <person name="Zeng Y."/>
        </authorList>
    </citation>
    <scope>NUCLEOTIDE SEQUENCE [LARGE SCALE GENOMIC DNA]</scope>
    <source>
        <strain evidence="5 6">TET16</strain>
    </source>
</reference>
<evidence type="ECO:0000256" key="1">
    <source>
        <dbReference type="ARBA" id="ARBA00023015"/>
    </source>
</evidence>
<keyword evidence="1" id="KW-0805">Transcription regulation</keyword>
<feature type="domain" description="HTH hxlR-type" evidence="4">
    <location>
        <begin position="13"/>
        <end position="111"/>
    </location>
</feature>
<accession>A0A6M4IQ58</accession>
<dbReference type="Pfam" id="PF01638">
    <property type="entry name" value="HxlR"/>
    <property type="match status" value="1"/>
</dbReference>
<dbReference type="PANTHER" id="PTHR33204">
    <property type="entry name" value="TRANSCRIPTIONAL REGULATOR, MARR FAMILY"/>
    <property type="match status" value="1"/>
</dbReference>
<dbReference type="PANTHER" id="PTHR33204:SF29">
    <property type="entry name" value="TRANSCRIPTIONAL REGULATOR"/>
    <property type="match status" value="1"/>
</dbReference>
<protein>
    <submittedName>
        <fullName evidence="5">Helix-turn-helix transcriptional regulator</fullName>
    </submittedName>
</protein>
<evidence type="ECO:0000313" key="6">
    <source>
        <dbReference type="Proteomes" id="UP000500938"/>
    </source>
</evidence>
<dbReference type="Gene3D" id="1.10.10.10">
    <property type="entry name" value="Winged helix-like DNA-binding domain superfamily/Winged helix DNA-binding domain"/>
    <property type="match status" value="1"/>
</dbReference>
<evidence type="ECO:0000256" key="3">
    <source>
        <dbReference type="ARBA" id="ARBA00023163"/>
    </source>
</evidence>
<keyword evidence="3" id="KW-0804">Transcription</keyword>